<dbReference type="AlphaFoldDB" id="A0A3N4VBY2"/>
<dbReference type="Proteomes" id="UP000269708">
    <property type="component" value="Unassembled WGS sequence"/>
</dbReference>
<proteinExistence type="predicted"/>
<gene>
    <name evidence="2" type="ORF">EDC50_1960</name>
</gene>
<reference evidence="2 3" key="1">
    <citation type="submission" date="2018-11" db="EMBL/GenBank/DDBJ databases">
        <title>Genomic Encyclopedia of Type Strains, Phase IV (KMG-IV): sequencing the most valuable type-strain genomes for metagenomic binning, comparative biology and taxonomic classification.</title>
        <authorList>
            <person name="Goeker M."/>
        </authorList>
    </citation>
    <scope>NUCLEOTIDE SEQUENCE [LARGE SCALE GENOMIC DNA]</scope>
    <source>
        <strain evidence="2 3">DSM 25623</strain>
    </source>
</reference>
<feature type="region of interest" description="Disordered" evidence="1">
    <location>
        <begin position="373"/>
        <end position="430"/>
    </location>
</feature>
<keyword evidence="3" id="KW-1185">Reference proteome</keyword>
<name>A0A3N4VBY2_9GAMM</name>
<evidence type="ECO:0000313" key="3">
    <source>
        <dbReference type="Proteomes" id="UP000269708"/>
    </source>
</evidence>
<evidence type="ECO:0000313" key="2">
    <source>
        <dbReference type="EMBL" id="RPE80128.1"/>
    </source>
</evidence>
<protein>
    <submittedName>
        <fullName evidence="2">Uncharacterized protein</fullName>
    </submittedName>
</protein>
<evidence type="ECO:0000256" key="1">
    <source>
        <dbReference type="SAM" id="MobiDB-lite"/>
    </source>
</evidence>
<accession>A0A3N4VBY2</accession>
<organism evidence="2 3">
    <name type="scientific">Vulcaniibacterium tengchongense</name>
    <dbReference type="NCBI Taxonomy" id="1273429"/>
    <lineage>
        <taxon>Bacteria</taxon>
        <taxon>Pseudomonadati</taxon>
        <taxon>Pseudomonadota</taxon>
        <taxon>Gammaproteobacteria</taxon>
        <taxon>Lysobacterales</taxon>
        <taxon>Lysobacteraceae</taxon>
        <taxon>Vulcaniibacterium</taxon>
    </lineage>
</organism>
<feature type="region of interest" description="Disordered" evidence="1">
    <location>
        <begin position="285"/>
        <end position="306"/>
    </location>
</feature>
<feature type="region of interest" description="Disordered" evidence="1">
    <location>
        <begin position="14"/>
        <end position="87"/>
    </location>
</feature>
<feature type="compositionally biased region" description="Pro residues" evidence="1">
    <location>
        <begin position="22"/>
        <end position="36"/>
    </location>
</feature>
<feature type="compositionally biased region" description="Basic and acidic residues" evidence="1">
    <location>
        <begin position="323"/>
        <end position="343"/>
    </location>
</feature>
<sequence>MVAAAVAVRRPAPAAAGLSGTMPPPPSVPGIDPPAVSPGRRRAGCRRAGGGADRPGARRARNGAADRGRGLADYPDSPARWRRRDGGGGIALPEPCLGPCTRSTAIEEFEACDARTARRWPVYESGSRDCERLVETEGGLAVRGRCDGSARMPKPTARGIGGASAEVRTDAVRPTPVATEPRATDRRGCVEMGAVPRTGLAGLRCGCLGAGSRRGPASRGCRRGSAGGCLPSWRGRRSTSPISAWPIETPAPRHRGGNGARTDRRGCVETGAVPLAGACEAAMRRPGAGSAPARDAALPAGDAGEDPQAVAYRHGEAVVQRLADQRMADRDSSTPAPRWERSENGSPRLCRNGRRAACRGLRGCDAAARRRFRAGSRSGPVSRGCRRGSAGNCVPSRRGRRTAPRRSAHGRSRLPARPAPRRGTDRDWPG</sequence>
<feature type="region of interest" description="Disordered" evidence="1">
    <location>
        <begin position="321"/>
        <end position="349"/>
    </location>
</feature>
<comment type="caution">
    <text evidence="2">The sequence shown here is derived from an EMBL/GenBank/DDBJ whole genome shotgun (WGS) entry which is preliminary data.</text>
</comment>
<feature type="region of interest" description="Disordered" evidence="1">
    <location>
        <begin position="232"/>
        <end position="265"/>
    </location>
</feature>
<dbReference type="EMBL" id="RKQN01000002">
    <property type="protein sequence ID" value="RPE80128.1"/>
    <property type="molecule type" value="Genomic_DNA"/>
</dbReference>
<feature type="compositionally biased region" description="Basic residues" evidence="1">
    <location>
        <begin position="397"/>
        <end position="414"/>
    </location>
</feature>